<sequence>MENIFLAETSEKLISRINKLTPTTQSLWGKMNAPQMLAHLNVAYEMAFEDKHQKPNAFMRLILKLFVKDTVCGDKPYKKNGQTAPAFLITTPRDFETEKSRLIGYLIKSVELGPAYFDGKESLSFGKLTVAEWNVMFNKHLEHHLTQFGV</sequence>
<dbReference type="Pfam" id="PF07606">
    <property type="entry name" value="DUF1569"/>
    <property type="match status" value="1"/>
</dbReference>
<dbReference type="Proteomes" id="UP001179181">
    <property type="component" value="Unassembled WGS sequence"/>
</dbReference>
<evidence type="ECO:0000313" key="2">
    <source>
        <dbReference type="Proteomes" id="UP001179181"/>
    </source>
</evidence>
<accession>A0ABX0UME2</accession>
<keyword evidence="2" id="KW-1185">Reference proteome</keyword>
<evidence type="ECO:0000313" key="1">
    <source>
        <dbReference type="EMBL" id="NIJ54158.1"/>
    </source>
</evidence>
<comment type="caution">
    <text evidence="1">The sequence shown here is derived from an EMBL/GenBank/DDBJ whole genome shotgun (WGS) entry which is preliminary data.</text>
</comment>
<dbReference type="RefSeq" id="WP_167271969.1">
    <property type="nucleotide sequence ID" value="NZ_JAASQJ010000003.1"/>
</dbReference>
<dbReference type="EMBL" id="JAASQJ010000003">
    <property type="protein sequence ID" value="NIJ54158.1"/>
    <property type="molecule type" value="Genomic_DNA"/>
</dbReference>
<reference evidence="1 2" key="1">
    <citation type="submission" date="2020-03" db="EMBL/GenBank/DDBJ databases">
        <title>Genomic Encyclopedia of Type Strains, Phase IV (KMG-IV): sequencing the most valuable type-strain genomes for metagenomic binning, comparative biology and taxonomic classification.</title>
        <authorList>
            <person name="Goeker M."/>
        </authorList>
    </citation>
    <scope>NUCLEOTIDE SEQUENCE [LARGE SCALE GENOMIC DNA]</scope>
    <source>
        <strain evidence="1 2">DSM 102865</strain>
    </source>
</reference>
<protein>
    <recommendedName>
        <fullName evidence="3">DUF1569 domain-containing protein</fullName>
    </recommendedName>
</protein>
<organism evidence="1 2">
    <name type="scientific">Dyadobacter arcticus</name>
    <dbReference type="NCBI Taxonomy" id="1078754"/>
    <lineage>
        <taxon>Bacteria</taxon>
        <taxon>Pseudomonadati</taxon>
        <taxon>Bacteroidota</taxon>
        <taxon>Cytophagia</taxon>
        <taxon>Cytophagales</taxon>
        <taxon>Spirosomataceae</taxon>
        <taxon>Dyadobacter</taxon>
    </lineage>
</organism>
<gene>
    <name evidence="1" type="ORF">FHS68_003340</name>
</gene>
<evidence type="ECO:0008006" key="3">
    <source>
        <dbReference type="Google" id="ProtNLM"/>
    </source>
</evidence>
<name>A0ABX0UME2_9BACT</name>
<dbReference type="InterPro" id="IPR011463">
    <property type="entry name" value="DUF1569"/>
</dbReference>
<proteinExistence type="predicted"/>